<name>A0A850QAS7_9RHOB</name>
<reference evidence="1 2" key="1">
    <citation type="submission" date="2020-04" db="EMBL/GenBank/DDBJ databases">
        <title>Donghicola sp., a member of the Rhodobacteraceae family isolated from mangrove forest in Thailand.</title>
        <authorList>
            <person name="Charoenyingcharoen P."/>
            <person name="Yukphan P."/>
        </authorList>
    </citation>
    <scope>NUCLEOTIDE SEQUENCE [LARGE SCALE GENOMIC DNA]</scope>
    <source>
        <strain evidence="1 2">B5-SW-15</strain>
    </source>
</reference>
<protein>
    <submittedName>
        <fullName evidence="1">Uncharacterized protein</fullName>
    </submittedName>
</protein>
<dbReference type="Proteomes" id="UP000592216">
    <property type="component" value="Unassembled WGS sequence"/>
</dbReference>
<proteinExistence type="predicted"/>
<organism evidence="1 2">
    <name type="scientific">Donghicola mangrovi</name>
    <dbReference type="NCBI Taxonomy" id="2729614"/>
    <lineage>
        <taxon>Bacteria</taxon>
        <taxon>Pseudomonadati</taxon>
        <taxon>Pseudomonadota</taxon>
        <taxon>Alphaproteobacteria</taxon>
        <taxon>Rhodobacterales</taxon>
        <taxon>Roseobacteraceae</taxon>
        <taxon>Donghicola</taxon>
    </lineage>
</organism>
<evidence type="ECO:0000313" key="2">
    <source>
        <dbReference type="Proteomes" id="UP000592216"/>
    </source>
</evidence>
<dbReference type="EMBL" id="JABCJE010000005">
    <property type="protein sequence ID" value="NVO24048.1"/>
    <property type="molecule type" value="Genomic_DNA"/>
</dbReference>
<comment type="caution">
    <text evidence="1">The sequence shown here is derived from an EMBL/GenBank/DDBJ whole genome shotgun (WGS) entry which is preliminary data.</text>
</comment>
<accession>A0A850QAS7</accession>
<dbReference type="AlphaFoldDB" id="A0A850QAS7"/>
<evidence type="ECO:0000313" key="1">
    <source>
        <dbReference type="EMBL" id="NVO24048.1"/>
    </source>
</evidence>
<dbReference type="RefSeq" id="WP_177157868.1">
    <property type="nucleotide sequence ID" value="NZ_JABCJE010000005.1"/>
</dbReference>
<sequence length="283" mass="31948">MPDRTLFVIRTNAFDLNSRLLGQRLAEIAGATVVYVADERKSIVDTAGYAKIVTSEGALAGLGIRDLPADWGWFCGDMCYYLAADRYPDFDQYALVESDVYIPERSVKSFVEQLQAKDVDATAFGLGPLEKTKPYSKDLKKLDLDHRWGCIFPISCVTKDLVHVMHALRIRALKRDLRINDEGILCGAVQLAKASYKPLEQLIPDLIDPDTFDTNPPHLLDALYADPEEARIFHPAVSFEKVIDRIYSSEKNYTRHRLRRVLKEAEGMQRTAILRTLGLDGEI</sequence>
<gene>
    <name evidence="1" type="ORF">HJ536_11840</name>
</gene>